<evidence type="ECO:0000313" key="1">
    <source>
        <dbReference type="EMBL" id="ACS32687.1"/>
    </source>
</evidence>
<dbReference type="Proteomes" id="UP000001488">
    <property type="component" value="Chromosome"/>
</dbReference>
<protein>
    <submittedName>
        <fullName evidence="1">Uncharacterized protein</fullName>
    </submittedName>
</protein>
<dbReference type="PaxDb" id="593117-TGAM_0185"/>
<keyword evidence="2" id="KW-1185">Reference proteome</keyword>
<dbReference type="HOGENOM" id="CLU_2597931_0_0_2"/>
<reference evidence="1 2" key="1">
    <citation type="journal article" date="2007" name="Genome Biol.">
        <title>Genome analysis and genome-wide proteomics of Thermococcus gammatolerans, the most radioresistant organism known amongst the Archaea.</title>
        <authorList>
            <person name="Zivanovic Y."/>
            <person name="Armengaud J."/>
            <person name="Lagorce A."/>
            <person name="Leplat C."/>
            <person name="Guerin P."/>
            <person name="Dutertre M."/>
            <person name="Anthouard V."/>
            <person name="Forterre P."/>
            <person name="Wincker P."/>
            <person name="Confalonieri F."/>
        </authorList>
    </citation>
    <scope>NUCLEOTIDE SEQUENCE [LARGE SCALE GENOMIC DNA]</scope>
    <source>
        <strain evidence="2">DSM 15229 / JCM 11827 / EJ3</strain>
    </source>
</reference>
<dbReference type="EMBL" id="CP001398">
    <property type="protein sequence ID" value="ACS32687.1"/>
    <property type="molecule type" value="Genomic_DNA"/>
</dbReference>
<dbReference type="KEGG" id="tga:TGAM_0185"/>
<name>C5A375_THEGJ</name>
<accession>C5A375</accession>
<dbReference type="PATRIC" id="fig|593117.10.peg.187"/>
<evidence type="ECO:0000313" key="2">
    <source>
        <dbReference type="Proteomes" id="UP000001488"/>
    </source>
</evidence>
<proteinExistence type="predicted"/>
<sequence>MMTGLPRFLGVYPDSVANHLSCNLKTLFAVYLCSLCGGAVMEETEGNAWVLEKITGILGEEECWMTIENLRAIKKEFEK</sequence>
<dbReference type="AlphaFoldDB" id="C5A375"/>
<gene>
    <name evidence="1" type="ordered locus">TGAM_0185</name>
</gene>
<organism evidence="1 2">
    <name type="scientific">Thermococcus gammatolerans (strain DSM 15229 / JCM 11827 / EJ3)</name>
    <dbReference type="NCBI Taxonomy" id="593117"/>
    <lineage>
        <taxon>Archaea</taxon>
        <taxon>Methanobacteriati</taxon>
        <taxon>Methanobacteriota</taxon>
        <taxon>Thermococci</taxon>
        <taxon>Thermococcales</taxon>
        <taxon>Thermococcaceae</taxon>
        <taxon>Thermococcus</taxon>
    </lineage>
</organism>